<comment type="caution">
    <text evidence="1">Lacks conserved residue(s) required for the propagation of feature annotation.</text>
</comment>
<comment type="function">
    <text evidence="1">Methyltransferase required for the conversion of demethylmenaquinol (DMKH2) to menaquinol (MKH2).</text>
</comment>
<dbReference type="GO" id="GO:0032259">
    <property type="term" value="P:methylation"/>
    <property type="evidence" value="ECO:0007669"/>
    <property type="project" value="UniProtKB-KW"/>
</dbReference>
<accession>A0A402CT32</accession>
<dbReference type="PANTHER" id="PTHR43591:SF24">
    <property type="entry name" value="2-METHOXY-6-POLYPRENYL-1,4-BENZOQUINOL METHYLASE, MITOCHONDRIAL"/>
    <property type="match status" value="1"/>
</dbReference>
<keyword evidence="3" id="KW-1185">Reference proteome</keyword>
<evidence type="ECO:0000256" key="1">
    <source>
        <dbReference type="HAMAP-Rule" id="MF_01813"/>
    </source>
</evidence>
<dbReference type="Gene3D" id="3.40.50.150">
    <property type="entry name" value="Vaccinia Virus protein VP39"/>
    <property type="match status" value="1"/>
</dbReference>
<evidence type="ECO:0000313" key="3">
    <source>
        <dbReference type="Proteomes" id="UP000287394"/>
    </source>
</evidence>
<evidence type="ECO:0000313" key="2">
    <source>
        <dbReference type="EMBL" id="BDI30886.1"/>
    </source>
</evidence>
<keyword evidence="1 2" id="KW-0489">Methyltransferase</keyword>
<dbReference type="InterPro" id="IPR023576">
    <property type="entry name" value="UbiE/COQ5_MeTrFase_CS"/>
</dbReference>
<protein>
    <recommendedName>
        <fullName evidence="1">Demethylmenaquinone methyltransferase</fullName>
        <ecNumber evidence="1">2.1.1.163</ecNumber>
    </recommendedName>
</protein>
<comment type="similarity">
    <text evidence="1">Belongs to the class I-like SAM-binding methyltransferase superfamily. MenG/UbiE family.</text>
</comment>
<dbReference type="HAMAP" id="MF_01813">
    <property type="entry name" value="MenG_UbiE_methyltr"/>
    <property type="match status" value="1"/>
</dbReference>
<dbReference type="KEGG" id="ccot:CCAX7_29370"/>
<dbReference type="GO" id="GO:0043770">
    <property type="term" value="F:demethylmenaquinone methyltransferase activity"/>
    <property type="evidence" value="ECO:0007669"/>
    <property type="project" value="UniProtKB-UniRule"/>
</dbReference>
<feature type="binding site" evidence="1">
    <location>
        <position position="98"/>
    </location>
    <ligand>
        <name>S-adenosyl-L-methionine</name>
        <dbReference type="ChEBI" id="CHEBI:59789"/>
    </ligand>
</feature>
<dbReference type="AlphaFoldDB" id="A0A402CT32"/>
<dbReference type="InterPro" id="IPR004033">
    <property type="entry name" value="UbiE/COQ5_MeTrFase"/>
</dbReference>
<comment type="catalytic activity">
    <reaction evidence="1">
        <text>a 2-demethylmenaquinol + S-adenosyl-L-methionine = a menaquinol + S-adenosyl-L-homocysteine + H(+)</text>
        <dbReference type="Rhea" id="RHEA:42640"/>
        <dbReference type="Rhea" id="RHEA-COMP:9539"/>
        <dbReference type="Rhea" id="RHEA-COMP:9563"/>
        <dbReference type="ChEBI" id="CHEBI:15378"/>
        <dbReference type="ChEBI" id="CHEBI:18151"/>
        <dbReference type="ChEBI" id="CHEBI:55437"/>
        <dbReference type="ChEBI" id="CHEBI:57856"/>
        <dbReference type="ChEBI" id="CHEBI:59789"/>
        <dbReference type="EC" id="2.1.1.163"/>
    </reaction>
</comment>
<dbReference type="PROSITE" id="PS51608">
    <property type="entry name" value="SAM_MT_UBIE"/>
    <property type="match status" value="1"/>
</dbReference>
<dbReference type="OrthoDB" id="9808140at2"/>
<name>A0A402CT32_9BACT</name>
<dbReference type="CDD" id="cd02440">
    <property type="entry name" value="AdoMet_MTases"/>
    <property type="match status" value="1"/>
</dbReference>
<dbReference type="FunCoup" id="A0A402CT32">
    <property type="interactions" value="532"/>
</dbReference>
<proteinExistence type="inferred from homology"/>
<dbReference type="Pfam" id="PF01209">
    <property type="entry name" value="Ubie_methyltran"/>
    <property type="match status" value="1"/>
</dbReference>
<keyword evidence="1" id="KW-0474">Menaquinone biosynthesis</keyword>
<sequence length="253" mass="27843">MSGATSQKLSHVPVLDQPVTPAEKARYVRSMFDDIAHRYDLLNTVLSAGIHHSWRTFATRCAALQPGDQVLDLCTGTGDWTVLLRRAVGPRGQVIGLDFSLPMLQSGIRKFKQARAQFAQGDAVRLPLASGVFDAVTVAFGIRNVAEIDRAFVEIARVLKPGGRVVCLEFATPHPGLFQQFYSLHSRYVMPRLGGALSGRPDAYTYLPESVIRFKTREELAQIMRDAGLNPVRYVDLTFGLVCVHVGHKPDAA</sequence>
<dbReference type="GO" id="GO:0009234">
    <property type="term" value="P:menaquinone biosynthetic process"/>
    <property type="evidence" value="ECO:0007669"/>
    <property type="project" value="UniProtKB-UniRule"/>
</dbReference>
<feature type="binding site" evidence="1">
    <location>
        <position position="77"/>
    </location>
    <ligand>
        <name>S-adenosyl-L-methionine</name>
        <dbReference type="ChEBI" id="CHEBI:59789"/>
    </ligand>
</feature>
<comment type="pathway">
    <text evidence="1">Quinol/quinone metabolism; menaquinone biosynthesis; menaquinol from 1,4-dihydroxy-2-naphthoate: step 2/2.</text>
</comment>
<dbReference type="PROSITE" id="PS01183">
    <property type="entry name" value="UBIE_1"/>
    <property type="match status" value="1"/>
</dbReference>
<dbReference type="NCBIfam" id="NF001244">
    <property type="entry name" value="PRK00216.1-5"/>
    <property type="match status" value="1"/>
</dbReference>
<dbReference type="NCBIfam" id="TIGR01934">
    <property type="entry name" value="MenG_MenH_UbiE"/>
    <property type="match status" value="1"/>
</dbReference>
<feature type="binding site" evidence="1">
    <location>
        <begin position="122"/>
        <end position="123"/>
    </location>
    <ligand>
        <name>S-adenosyl-L-methionine</name>
        <dbReference type="ChEBI" id="CHEBI:59789"/>
    </ligand>
</feature>
<organism evidence="2 3">
    <name type="scientific">Capsulimonas corticalis</name>
    <dbReference type="NCBI Taxonomy" id="2219043"/>
    <lineage>
        <taxon>Bacteria</taxon>
        <taxon>Bacillati</taxon>
        <taxon>Armatimonadota</taxon>
        <taxon>Armatimonadia</taxon>
        <taxon>Capsulimonadales</taxon>
        <taxon>Capsulimonadaceae</taxon>
        <taxon>Capsulimonas</taxon>
    </lineage>
</organism>
<dbReference type="InterPro" id="IPR029063">
    <property type="entry name" value="SAM-dependent_MTases_sf"/>
</dbReference>
<gene>
    <name evidence="1 2" type="primary">menG</name>
    <name evidence="2" type="ORF">CCAX7_29370</name>
</gene>
<dbReference type="SUPFAM" id="SSF53335">
    <property type="entry name" value="S-adenosyl-L-methionine-dependent methyltransferases"/>
    <property type="match status" value="1"/>
</dbReference>
<keyword evidence="1" id="KW-0949">S-adenosyl-L-methionine</keyword>
<dbReference type="RefSeq" id="WP_119320532.1">
    <property type="nucleotide sequence ID" value="NZ_AP025739.1"/>
</dbReference>
<dbReference type="PANTHER" id="PTHR43591">
    <property type="entry name" value="METHYLTRANSFERASE"/>
    <property type="match status" value="1"/>
</dbReference>
<dbReference type="EC" id="2.1.1.163" evidence="1"/>
<keyword evidence="1" id="KW-0808">Transferase</keyword>
<dbReference type="Proteomes" id="UP000287394">
    <property type="component" value="Chromosome"/>
</dbReference>
<reference evidence="2 3" key="1">
    <citation type="journal article" date="2019" name="Int. J. Syst. Evol. Microbiol.">
        <title>Capsulimonas corticalis gen. nov., sp. nov., an aerobic capsulated bacterium, of a novel bacterial order, Capsulimonadales ord. nov., of the class Armatimonadia of the phylum Armatimonadetes.</title>
        <authorList>
            <person name="Li J."/>
            <person name="Kudo C."/>
            <person name="Tonouchi A."/>
        </authorList>
    </citation>
    <scope>NUCLEOTIDE SEQUENCE [LARGE SCALE GENOMIC DNA]</scope>
    <source>
        <strain evidence="2 3">AX-7</strain>
    </source>
</reference>
<dbReference type="EMBL" id="AP025739">
    <property type="protein sequence ID" value="BDI30886.1"/>
    <property type="molecule type" value="Genomic_DNA"/>
</dbReference>